<sequence length="258" mass="29628">MEKESLGRPHSRKMKISRVSIVDQVCAFIKQDIADGIWRAGDKLPSESEFANTFGVNRLSVRMALQKLSTLGIIETRVGEGSFVCNFSLKSVLSEISVFYESKDRYHDVRQLRNLLEYECMRLATLSASDAEKNELHTALMHYNSLALDYNLNMESTEALERVVDADFNFHYKVVKMSHNELYKDVYFMVQQLIRSHITQLISTRTHRRAAAGLPPLRENDTHNKIYNCIIHSDIDALRQATEEMLGITPVKGMDFFD</sequence>
<dbReference type="GO" id="GO:0003700">
    <property type="term" value="F:DNA-binding transcription factor activity"/>
    <property type="evidence" value="ECO:0007669"/>
    <property type="project" value="InterPro"/>
</dbReference>
<dbReference type="PROSITE" id="PS50949">
    <property type="entry name" value="HTH_GNTR"/>
    <property type="match status" value="1"/>
</dbReference>
<evidence type="ECO:0000256" key="2">
    <source>
        <dbReference type="ARBA" id="ARBA00023125"/>
    </source>
</evidence>
<dbReference type="InterPro" id="IPR008920">
    <property type="entry name" value="TF_FadR/GntR_C"/>
</dbReference>
<evidence type="ECO:0000313" key="5">
    <source>
        <dbReference type="EMBL" id="MPM30446.1"/>
    </source>
</evidence>
<feature type="domain" description="HTH gntR-type" evidence="4">
    <location>
        <begin position="19"/>
        <end position="87"/>
    </location>
</feature>
<dbReference type="CDD" id="cd07377">
    <property type="entry name" value="WHTH_GntR"/>
    <property type="match status" value="1"/>
</dbReference>
<dbReference type="Pfam" id="PF00392">
    <property type="entry name" value="GntR"/>
    <property type="match status" value="1"/>
</dbReference>
<evidence type="ECO:0000256" key="3">
    <source>
        <dbReference type="ARBA" id="ARBA00023163"/>
    </source>
</evidence>
<dbReference type="Gene3D" id="1.10.10.10">
    <property type="entry name" value="Winged helix-like DNA-binding domain superfamily/Winged helix DNA-binding domain"/>
    <property type="match status" value="1"/>
</dbReference>
<dbReference type="InterPro" id="IPR036388">
    <property type="entry name" value="WH-like_DNA-bd_sf"/>
</dbReference>
<keyword evidence="2" id="KW-0238">DNA-binding</keyword>
<name>A0A644YPL2_9ZZZZ</name>
<evidence type="ECO:0000256" key="1">
    <source>
        <dbReference type="ARBA" id="ARBA00023015"/>
    </source>
</evidence>
<dbReference type="SMART" id="SM00345">
    <property type="entry name" value="HTH_GNTR"/>
    <property type="match status" value="1"/>
</dbReference>
<dbReference type="PANTHER" id="PTHR43537">
    <property type="entry name" value="TRANSCRIPTIONAL REGULATOR, GNTR FAMILY"/>
    <property type="match status" value="1"/>
</dbReference>
<dbReference type="AlphaFoldDB" id="A0A644YPL2"/>
<evidence type="ECO:0000259" key="4">
    <source>
        <dbReference type="PROSITE" id="PS50949"/>
    </source>
</evidence>
<dbReference type="PRINTS" id="PR00035">
    <property type="entry name" value="HTHGNTR"/>
</dbReference>
<dbReference type="Pfam" id="PF07729">
    <property type="entry name" value="FCD"/>
    <property type="match status" value="1"/>
</dbReference>
<comment type="caution">
    <text evidence="5">The sequence shown here is derived from an EMBL/GenBank/DDBJ whole genome shotgun (WGS) entry which is preliminary data.</text>
</comment>
<accession>A0A644YPL2</accession>
<dbReference type="EMBL" id="VSSQ01005788">
    <property type="protein sequence ID" value="MPM30446.1"/>
    <property type="molecule type" value="Genomic_DNA"/>
</dbReference>
<gene>
    <name evidence="5" type="primary">nanR_12</name>
    <name evidence="5" type="ORF">SDC9_76996</name>
</gene>
<dbReference type="Gene3D" id="1.20.120.530">
    <property type="entry name" value="GntR ligand-binding domain-like"/>
    <property type="match status" value="1"/>
</dbReference>
<keyword evidence="3" id="KW-0804">Transcription</keyword>
<reference evidence="5" key="1">
    <citation type="submission" date="2019-08" db="EMBL/GenBank/DDBJ databases">
        <authorList>
            <person name="Kucharzyk K."/>
            <person name="Murdoch R.W."/>
            <person name="Higgins S."/>
            <person name="Loffler F."/>
        </authorList>
    </citation>
    <scope>NUCLEOTIDE SEQUENCE</scope>
</reference>
<dbReference type="InterPro" id="IPR011711">
    <property type="entry name" value="GntR_C"/>
</dbReference>
<organism evidence="5">
    <name type="scientific">bioreactor metagenome</name>
    <dbReference type="NCBI Taxonomy" id="1076179"/>
    <lineage>
        <taxon>unclassified sequences</taxon>
        <taxon>metagenomes</taxon>
        <taxon>ecological metagenomes</taxon>
    </lineage>
</organism>
<dbReference type="SMART" id="SM00895">
    <property type="entry name" value="FCD"/>
    <property type="match status" value="1"/>
</dbReference>
<dbReference type="InterPro" id="IPR000524">
    <property type="entry name" value="Tscrpt_reg_HTH_GntR"/>
</dbReference>
<dbReference type="SUPFAM" id="SSF46785">
    <property type="entry name" value="Winged helix' DNA-binding domain"/>
    <property type="match status" value="1"/>
</dbReference>
<keyword evidence="1" id="KW-0805">Transcription regulation</keyword>
<protein>
    <submittedName>
        <fullName evidence="5">Transcriptional regulator NanR</fullName>
    </submittedName>
</protein>
<proteinExistence type="predicted"/>
<dbReference type="GO" id="GO:0003677">
    <property type="term" value="F:DNA binding"/>
    <property type="evidence" value="ECO:0007669"/>
    <property type="project" value="UniProtKB-KW"/>
</dbReference>
<dbReference type="PANTHER" id="PTHR43537:SF5">
    <property type="entry name" value="UXU OPERON TRANSCRIPTIONAL REGULATOR"/>
    <property type="match status" value="1"/>
</dbReference>
<dbReference type="InterPro" id="IPR036390">
    <property type="entry name" value="WH_DNA-bd_sf"/>
</dbReference>
<dbReference type="SUPFAM" id="SSF48008">
    <property type="entry name" value="GntR ligand-binding domain-like"/>
    <property type="match status" value="1"/>
</dbReference>